<comment type="subcellular location">
    <subcellularLocation>
        <location evidence="1">Cytoplasm</location>
    </subcellularLocation>
</comment>
<dbReference type="GO" id="GO:0043565">
    <property type="term" value="F:sequence-specific DNA binding"/>
    <property type="evidence" value="ECO:0007669"/>
    <property type="project" value="InterPro"/>
</dbReference>
<reference evidence="11" key="1">
    <citation type="submission" date="2016-08" db="EMBL/GenBank/DDBJ databases">
        <authorList>
            <person name="Seilhamer J.J."/>
        </authorList>
    </citation>
    <scope>NUCLEOTIDE SEQUENCE</scope>
    <source>
        <strain evidence="11">86</strain>
    </source>
</reference>
<accession>A0A212LME4</accession>
<dbReference type="CDD" id="cd17536">
    <property type="entry name" value="REC_YesN-like"/>
    <property type="match status" value="1"/>
</dbReference>
<dbReference type="AlphaFoldDB" id="A0A212LME4"/>
<evidence type="ECO:0000256" key="8">
    <source>
        <dbReference type="PROSITE-ProRule" id="PRU00169"/>
    </source>
</evidence>
<evidence type="ECO:0000256" key="4">
    <source>
        <dbReference type="ARBA" id="ARBA00023012"/>
    </source>
</evidence>
<feature type="modified residue" description="4-aspartylphosphate" evidence="8">
    <location>
        <position position="55"/>
    </location>
</feature>
<organism evidence="11">
    <name type="scientific">uncultured Sporomusa sp</name>
    <dbReference type="NCBI Taxonomy" id="307249"/>
    <lineage>
        <taxon>Bacteria</taxon>
        <taxon>Bacillati</taxon>
        <taxon>Bacillota</taxon>
        <taxon>Negativicutes</taxon>
        <taxon>Selenomonadales</taxon>
        <taxon>Sporomusaceae</taxon>
        <taxon>Sporomusa</taxon>
        <taxon>environmental samples</taxon>
    </lineage>
</organism>
<dbReference type="PANTHER" id="PTHR42713:SF3">
    <property type="entry name" value="TRANSCRIPTIONAL REGULATORY PROTEIN HPTR"/>
    <property type="match status" value="1"/>
</dbReference>
<dbReference type="PROSITE" id="PS00041">
    <property type="entry name" value="HTH_ARAC_FAMILY_1"/>
    <property type="match status" value="1"/>
</dbReference>
<feature type="domain" description="Response regulatory" evidence="10">
    <location>
        <begin position="3"/>
        <end position="119"/>
    </location>
</feature>
<evidence type="ECO:0000256" key="5">
    <source>
        <dbReference type="ARBA" id="ARBA00023015"/>
    </source>
</evidence>
<dbReference type="GO" id="GO:0000160">
    <property type="term" value="P:phosphorelay signal transduction system"/>
    <property type="evidence" value="ECO:0007669"/>
    <property type="project" value="UniProtKB-KW"/>
</dbReference>
<dbReference type="SUPFAM" id="SSF52172">
    <property type="entry name" value="CheY-like"/>
    <property type="match status" value="1"/>
</dbReference>
<evidence type="ECO:0000256" key="2">
    <source>
        <dbReference type="ARBA" id="ARBA00022490"/>
    </source>
</evidence>
<dbReference type="GO" id="GO:0003700">
    <property type="term" value="F:DNA-binding transcription factor activity"/>
    <property type="evidence" value="ECO:0007669"/>
    <property type="project" value="InterPro"/>
</dbReference>
<dbReference type="Pfam" id="PF12833">
    <property type="entry name" value="HTH_18"/>
    <property type="match status" value="1"/>
</dbReference>
<sequence>MYKVLVVEDEDIIRKGLIFMVDWLKVNCVVAGEAADGEEGLEKIREIRPDIVITDVKMPCKDGLKMLEESIGQYEYEAIIISGYGEFEYAKKAISLHVTEYLLKPVDFDHLYQTLEKLTHKIEANRKVRQYMEALEHISTDKIIDSHSLETAKSKYTAKMVEYIRTCYRQKISINDLSEKYGISSTYLHTKFKKETNYTFNDFLNRYRVLQAVELLKQDKWKVYEIGEHVGFHDYKYFILVFKKYIGCSPGKFREAMVQTPQDK</sequence>
<feature type="domain" description="HTH araC/xylS-type" evidence="9">
    <location>
        <begin position="158"/>
        <end position="256"/>
    </location>
</feature>
<dbReference type="SMART" id="SM00448">
    <property type="entry name" value="REC"/>
    <property type="match status" value="1"/>
</dbReference>
<keyword evidence="2" id="KW-0963">Cytoplasm</keyword>
<keyword evidence="4" id="KW-0902">Two-component regulatory system</keyword>
<evidence type="ECO:0000259" key="10">
    <source>
        <dbReference type="PROSITE" id="PS50110"/>
    </source>
</evidence>
<evidence type="ECO:0000256" key="1">
    <source>
        <dbReference type="ARBA" id="ARBA00004496"/>
    </source>
</evidence>
<dbReference type="PROSITE" id="PS50110">
    <property type="entry name" value="RESPONSE_REGULATORY"/>
    <property type="match status" value="1"/>
</dbReference>
<protein>
    <submittedName>
        <fullName evidence="11">Two component transcriptional regulator, AraC family</fullName>
    </submittedName>
</protein>
<dbReference type="GO" id="GO:0005737">
    <property type="term" value="C:cytoplasm"/>
    <property type="evidence" value="ECO:0007669"/>
    <property type="project" value="UniProtKB-SubCell"/>
</dbReference>
<dbReference type="PROSITE" id="PS01124">
    <property type="entry name" value="HTH_ARAC_FAMILY_2"/>
    <property type="match status" value="1"/>
</dbReference>
<dbReference type="SMART" id="SM00342">
    <property type="entry name" value="HTH_ARAC"/>
    <property type="match status" value="1"/>
</dbReference>
<name>A0A212LME4_9FIRM</name>
<dbReference type="Pfam" id="PF00072">
    <property type="entry name" value="Response_reg"/>
    <property type="match status" value="1"/>
</dbReference>
<evidence type="ECO:0000256" key="3">
    <source>
        <dbReference type="ARBA" id="ARBA00022553"/>
    </source>
</evidence>
<keyword evidence="3 8" id="KW-0597">Phosphoprotein</keyword>
<dbReference type="PANTHER" id="PTHR42713">
    <property type="entry name" value="HISTIDINE KINASE-RELATED"/>
    <property type="match status" value="1"/>
</dbReference>
<dbReference type="EMBL" id="FMJE01000002">
    <property type="protein sequence ID" value="SCM78681.1"/>
    <property type="molecule type" value="Genomic_DNA"/>
</dbReference>
<evidence type="ECO:0000313" key="11">
    <source>
        <dbReference type="EMBL" id="SCM78681.1"/>
    </source>
</evidence>
<evidence type="ECO:0000259" key="9">
    <source>
        <dbReference type="PROSITE" id="PS01124"/>
    </source>
</evidence>
<keyword evidence="5" id="KW-0805">Transcription regulation</keyword>
<evidence type="ECO:0000256" key="6">
    <source>
        <dbReference type="ARBA" id="ARBA00023125"/>
    </source>
</evidence>
<dbReference type="InterPro" id="IPR009057">
    <property type="entry name" value="Homeodomain-like_sf"/>
</dbReference>
<dbReference type="InterPro" id="IPR011006">
    <property type="entry name" value="CheY-like_superfamily"/>
</dbReference>
<dbReference type="InterPro" id="IPR018060">
    <property type="entry name" value="HTH_AraC"/>
</dbReference>
<keyword evidence="7" id="KW-0804">Transcription</keyword>
<dbReference type="SUPFAM" id="SSF46689">
    <property type="entry name" value="Homeodomain-like"/>
    <property type="match status" value="2"/>
</dbReference>
<dbReference type="InterPro" id="IPR001789">
    <property type="entry name" value="Sig_transdc_resp-reg_receiver"/>
</dbReference>
<dbReference type="InterPro" id="IPR051552">
    <property type="entry name" value="HptR"/>
</dbReference>
<gene>
    <name evidence="11" type="ORF">KL86SPO_20186</name>
</gene>
<dbReference type="Gene3D" id="1.10.10.60">
    <property type="entry name" value="Homeodomain-like"/>
    <property type="match status" value="2"/>
</dbReference>
<keyword evidence="6" id="KW-0238">DNA-binding</keyword>
<proteinExistence type="predicted"/>
<evidence type="ECO:0000256" key="7">
    <source>
        <dbReference type="ARBA" id="ARBA00023163"/>
    </source>
</evidence>
<dbReference type="InterPro" id="IPR018062">
    <property type="entry name" value="HTH_AraC-typ_CS"/>
</dbReference>
<dbReference type="Gene3D" id="3.40.50.2300">
    <property type="match status" value="1"/>
</dbReference>
<dbReference type="RefSeq" id="WP_075757501.1">
    <property type="nucleotide sequence ID" value="NZ_LT608335.1"/>
</dbReference>